<organism evidence="2 3">
    <name type="scientific">candidate division GN15 bacterium</name>
    <dbReference type="NCBI Taxonomy" id="2072418"/>
    <lineage>
        <taxon>Bacteria</taxon>
        <taxon>candidate division GN15</taxon>
    </lineage>
</organism>
<sequence>LALDAKNLWVADYQSDRCYKLVIDDGVQFSQKDKRMENLEYVHQVRNFGPDTVTTLQVYLAVPQSLNSQTLVGNPQFTPAPAQITTDKWGQKIARFEFKNIASGQVTSVTMNVRVGLQRLRYYVFPEKVGKLTDIPADTSKKYLIDDVKFQFTSPVIQEAVKTAVGSETNPYWIARKIFSYVNDKLFYERVGGWNTAPTVLQRGNGSCSEYTFVYIAMCRAAGLPARYVGAVTHRGDDASWDDVFHRWVEVFLPNYGWIPIDPSGGDQPTPQGQAAYIGNIDNRFLITTCSGGGSEYLDWSYNANERWISKGKCKIAVENFGEWTPAE</sequence>
<feature type="domain" description="Transglutaminase-like" evidence="1">
    <location>
        <begin position="200"/>
        <end position="265"/>
    </location>
</feature>
<name>A0A855X2S7_9BACT</name>
<proteinExistence type="predicted"/>
<dbReference type="SUPFAM" id="SSF54001">
    <property type="entry name" value="Cysteine proteinases"/>
    <property type="match status" value="1"/>
</dbReference>
<dbReference type="PANTHER" id="PTHR33490:SF6">
    <property type="entry name" value="SLL1049 PROTEIN"/>
    <property type="match status" value="1"/>
</dbReference>
<evidence type="ECO:0000313" key="2">
    <source>
        <dbReference type="EMBL" id="PWB74448.1"/>
    </source>
</evidence>
<dbReference type="Gene3D" id="3.10.620.30">
    <property type="match status" value="1"/>
</dbReference>
<gene>
    <name evidence="2" type="ORF">C3F09_03980</name>
</gene>
<dbReference type="EMBL" id="PQAP01000032">
    <property type="protein sequence ID" value="PWB74448.1"/>
    <property type="molecule type" value="Genomic_DNA"/>
</dbReference>
<accession>A0A855X2S7</accession>
<reference evidence="2 3" key="1">
    <citation type="journal article" date="2018" name="ISME J.">
        <title>A methanotrophic archaeon couples anaerobic oxidation of methane to Fe(III) reduction.</title>
        <authorList>
            <person name="Cai C."/>
            <person name="Leu A.O."/>
            <person name="Xie G.J."/>
            <person name="Guo J."/>
            <person name="Feng Y."/>
            <person name="Zhao J.X."/>
            <person name="Tyson G.W."/>
            <person name="Yuan Z."/>
            <person name="Hu S."/>
        </authorList>
    </citation>
    <scope>NUCLEOTIDE SEQUENCE [LARGE SCALE GENOMIC DNA]</scope>
    <source>
        <strain evidence="2">FeB_12</strain>
    </source>
</reference>
<dbReference type="PANTHER" id="PTHR33490">
    <property type="entry name" value="BLR5614 PROTEIN-RELATED"/>
    <property type="match status" value="1"/>
</dbReference>
<dbReference type="InterPro" id="IPR002931">
    <property type="entry name" value="Transglutaminase-like"/>
</dbReference>
<dbReference type="InterPro" id="IPR038765">
    <property type="entry name" value="Papain-like_cys_pep_sf"/>
</dbReference>
<feature type="non-terminal residue" evidence="2">
    <location>
        <position position="1"/>
    </location>
</feature>
<dbReference type="SMART" id="SM00460">
    <property type="entry name" value="TGc"/>
    <property type="match status" value="1"/>
</dbReference>
<protein>
    <submittedName>
        <fullName evidence="2">Transglutaminase</fullName>
    </submittedName>
</protein>
<evidence type="ECO:0000313" key="3">
    <source>
        <dbReference type="Proteomes" id="UP000250918"/>
    </source>
</evidence>
<comment type="caution">
    <text evidence="2">The sequence shown here is derived from an EMBL/GenBank/DDBJ whole genome shotgun (WGS) entry which is preliminary data.</text>
</comment>
<evidence type="ECO:0000259" key="1">
    <source>
        <dbReference type="SMART" id="SM00460"/>
    </source>
</evidence>
<dbReference type="Pfam" id="PF01841">
    <property type="entry name" value="Transglut_core"/>
    <property type="match status" value="1"/>
</dbReference>
<dbReference type="Proteomes" id="UP000250918">
    <property type="component" value="Unassembled WGS sequence"/>
</dbReference>
<dbReference type="AlphaFoldDB" id="A0A855X2S7"/>